<organism evidence="1 2">
    <name type="scientific">Catharanthus roseus</name>
    <name type="common">Madagascar periwinkle</name>
    <name type="synonym">Vinca rosea</name>
    <dbReference type="NCBI Taxonomy" id="4058"/>
    <lineage>
        <taxon>Eukaryota</taxon>
        <taxon>Viridiplantae</taxon>
        <taxon>Streptophyta</taxon>
        <taxon>Embryophyta</taxon>
        <taxon>Tracheophyta</taxon>
        <taxon>Spermatophyta</taxon>
        <taxon>Magnoliopsida</taxon>
        <taxon>eudicotyledons</taxon>
        <taxon>Gunneridae</taxon>
        <taxon>Pentapetalae</taxon>
        <taxon>asterids</taxon>
        <taxon>lamiids</taxon>
        <taxon>Gentianales</taxon>
        <taxon>Apocynaceae</taxon>
        <taxon>Rauvolfioideae</taxon>
        <taxon>Vinceae</taxon>
        <taxon>Catharanthinae</taxon>
        <taxon>Catharanthus</taxon>
    </lineage>
</organism>
<comment type="caution">
    <text evidence="1">The sequence shown here is derived from an EMBL/GenBank/DDBJ whole genome shotgun (WGS) entry which is preliminary data.</text>
</comment>
<evidence type="ECO:0000313" key="1">
    <source>
        <dbReference type="EMBL" id="KAI5669953.1"/>
    </source>
</evidence>
<dbReference type="EMBL" id="CM044704">
    <property type="protein sequence ID" value="KAI5669953.1"/>
    <property type="molecule type" value="Genomic_DNA"/>
</dbReference>
<sequence length="1135" mass="126690">MAETFAEILSKLAGLTFFLGTIQQLFPNKLRVFIENFWAKLWSFFYPYMQITFQEYNSGVPNEAYYFIKIYLGAKSSNQAKFLKAEKSENSKSVSISLDEGEGIVDVFQGIELKWQAYKDQIRDSSSSRSRMSAPLEKNYYVLVFHKRFRGIVTGVYLDHVVEEGKKIELKNRRRKLFSNKKTDDWYWNGGKWNHINFKHPATFKTLAMDLKKKQEIIDDLKSFRQGEGYYEKIGKAWKRGYLLFGPPGTGKSTMIAAIANFMDYDIYDLELTSVQDNAELKQLLIDTRSKSIIVIEDIDCSIDLTGKRDKKKSSSENGEEDEEKDKNSSSSSSGENEEQKMNNNSNKSKVTLSGLLNFIDGIWSACGQERIIIFTTNHVEKLDQALIRRGRMDLHIEMSYCKSEAFKILAKNYLDIDSHPLFDEIGNLLEEINMSPCDVAENLMPKNDSRDAETCLKVLIEACKAEKEKSKMEDKNKNGALCVVTLYDHHQWNITEARLGVPTFVNCISNLLSAMLRRSILQLSSCRSDRRIPVQITSQIPSFLLSRKTFSVASNGPGSSGKPPESGSPLSKIAVGSVALGAAIFAAYQTGYLDKYLVKDPHETPESAKIGSIHEDSQDLSESSKSLQAEEHVGEPSATTNFKDSDATPPYVEHAEKSIEALSDPTLKEDSSIREEENQFQSKDRPELKKAGINDIQEQLPSSVESSSKSDDTHIDSSKLSEESLDQKVPEVNRDREQQHIAVAVTPSHSPDDGAPAENNVNSLPTPEVTSQDSTMDNLDSGTRQQSSLLDEYLLKGKGEEPASASSTKSEVGVVMENLSNEGFLEGSTCDPLELLSSMLWEDLSGTEGAYISKDGKLVLDFLQAIHAAEQRQAELDARVYSEEKRMMKEKYEKELKDARARELMYAEREAILDKELNKERVRAAAALKSLQEKLEEKHAMELKEKETEAEMKLKKLEELSKAELAAAIASEKASQIEKMAEANLNGALVLEDALSKGLPIQKEIEALRTYVEGIGKNSILNLFDTLKGTLRHFSLIPPGGGGILSHSLAHVASLLKVRETNQSGEGIESLITKVENLLTLGKLKEAADALENGVKGTQAAEVVDDWVKRARNRAITEQALTLLQSYATSISLT</sequence>
<gene>
    <name evidence="1" type="ORF">M9H77_19806</name>
</gene>
<keyword evidence="2" id="KW-1185">Reference proteome</keyword>
<name>A0ACC0BBM1_CATRO</name>
<reference evidence="2" key="1">
    <citation type="journal article" date="2023" name="Nat. Plants">
        <title>Single-cell RNA sequencing provides a high-resolution roadmap for understanding the multicellular compartmentation of specialized metabolism.</title>
        <authorList>
            <person name="Sun S."/>
            <person name="Shen X."/>
            <person name="Li Y."/>
            <person name="Li Y."/>
            <person name="Wang S."/>
            <person name="Li R."/>
            <person name="Zhang H."/>
            <person name="Shen G."/>
            <person name="Guo B."/>
            <person name="Wei J."/>
            <person name="Xu J."/>
            <person name="St-Pierre B."/>
            <person name="Chen S."/>
            <person name="Sun C."/>
        </authorList>
    </citation>
    <scope>NUCLEOTIDE SEQUENCE [LARGE SCALE GENOMIC DNA]</scope>
</reference>
<protein>
    <submittedName>
        <fullName evidence="1">Uncharacterized protein</fullName>
    </submittedName>
</protein>
<evidence type="ECO:0000313" key="2">
    <source>
        <dbReference type="Proteomes" id="UP001060085"/>
    </source>
</evidence>
<proteinExistence type="predicted"/>
<accession>A0ACC0BBM1</accession>
<dbReference type="Proteomes" id="UP001060085">
    <property type="component" value="Linkage Group LG04"/>
</dbReference>